<keyword evidence="3" id="KW-1185">Reference proteome</keyword>
<sequence length="176" mass="19417">MPSSPSKRSRCAVVMATTVVVLFATTLIDRGGALQCHFCVGIDECNVTAMGVEPVNCTDEIVRLTNESLASFLPTLEYSPKIEEDAYQCVHVRATSLSDTTFLFIRGCTYSMNSTDFCDLRYASFRGTRECVACDDEDLCNDVDISDARKRPAPAVVGWLVTISAPLITVNHYLRR</sequence>
<reference evidence="3" key="1">
    <citation type="journal article" date="2015" name="Proc. Natl. Acad. Sci. U.S.A.">
        <title>Genome sequence of the Asian Tiger mosquito, Aedes albopictus, reveals insights into its biology, genetics, and evolution.</title>
        <authorList>
            <person name="Chen X.G."/>
            <person name="Jiang X."/>
            <person name="Gu J."/>
            <person name="Xu M."/>
            <person name="Wu Y."/>
            <person name="Deng Y."/>
            <person name="Zhang C."/>
            <person name="Bonizzoni M."/>
            <person name="Dermauw W."/>
            <person name="Vontas J."/>
            <person name="Armbruster P."/>
            <person name="Huang X."/>
            <person name="Yang Y."/>
            <person name="Zhang H."/>
            <person name="He W."/>
            <person name="Peng H."/>
            <person name="Liu Y."/>
            <person name="Wu K."/>
            <person name="Chen J."/>
            <person name="Lirakis M."/>
            <person name="Topalis P."/>
            <person name="Van Leeuwen T."/>
            <person name="Hall A.B."/>
            <person name="Jiang X."/>
            <person name="Thorpe C."/>
            <person name="Mueller R.L."/>
            <person name="Sun C."/>
            <person name="Waterhouse R.M."/>
            <person name="Yan G."/>
            <person name="Tu Z.J."/>
            <person name="Fang X."/>
            <person name="James A.A."/>
        </authorList>
    </citation>
    <scope>NUCLEOTIDE SEQUENCE [LARGE SCALE GENOMIC DNA]</scope>
    <source>
        <strain evidence="3">Foshan</strain>
    </source>
</reference>
<feature type="chain" id="PRO_5046451429" description="Salivary secreted peptide" evidence="1">
    <location>
        <begin position="34"/>
        <end position="176"/>
    </location>
</feature>
<evidence type="ECO:0000313" key="3">
    <source>
        <dbReference type="Proteomes" id="UP000069940"/>
    </source>
</evidence>
<feature type="signal peptide" evidence="1">
    <location>
        <begin position="1"/>
        <end position="33"/>
    </location>
</feature>
<evidence type="ECO:0000313" key="2">
    <source>
        <dbReference type="EnsemblMetazoa" id="AALFPA23_006286.P8152"/>
    </source>
</evidence>
<keyword evidence="1" id="KW-0732">Signal</keyword>
<evidence type="ECO:0000256" key="1">
    <source>
        <dbReference type="SAM" id="SignalP"/>
    </source>
</evidence>
<proteinExistence type="predicted"/>
<protein>
    <recommendedName>
        <fullName evidence="4">Salivary secreted peptide</fullName>
    </recommendedName>
</protein>
<dbReference type="EnsemblMetazoa" id="AALFPA23_006286.R8152">
    <property type="protein sequence ID" value="AALFPA23_006286.P8152"/>
    <property type="gene ID" value="AALFPA23_006286"/>
</dbReference>
<dbReference type="RefSeq" id="XP_019551903.2">
    <property type="nucleotide sequence ID" value="XM_019696358.3"/>
</dbReference>
<accession>A0ABM1Y6R4</accession>
<evidence type="ECO:0008006" key="4">
    <source>
        <dbReference type="Google" id="ProtNLM"/>
    </source>
</evidence>
<organism evidence="2 3">
    <name type="scientific">Aedes albopictus</name>
    <name type="common">Asian tiger mosquito</name>
    <name type="synonym">Stegomyia albopicta</name>
    <dbReference type="NCBI Taxonomy" id="7160"/>
    <lineage>
        <taxon>Eukaryota</taxon>
        <taxon>Metazoa</taxon>
        <taxon>Ecdysozoa</taxon>
        <taxon>Arthropoda</taxon>
        <taxon>Hexapoda</taxon>
        <taxon>Insecta</taxon>
        <taxon>Pterygota</taxon>
        <taxon>Neoptera</taxon>
        <taxon>Endopterygota</taxon>
        <taxon>Diptera</taxon>
        <taxon>Nematocera</taxon>
        <taxon>Culicoidea</taxon>
        <taxon>Culicidae</taxon>
        <taxon>Culicinae</taxon>
        <taxon>Aedini</taxon>
        <taxon>Aedes</taxon>
        <taxon>Stegomyia</taxon>
    </lineage>
</organism>
<dbReference type="GeneID" id="109421807"/>
<dbReference type="Proteomes" id="UP000069940">
    <property type="component" value="Unassembled WGS sequence"/>
</dbReference>
<name>A0ABM1Y6R4_AEDAL</name>
<reference evidence="2" key="2">
    <citation type="submission" date="2025-05" db="UniProtKB">
        <authorList>
            <consortium name="EnsemblMetazoa"/>
        </authorList>
    </citation>
    <scope>IDENTIFICATION</scope>
    <source>
        <strain evidence="2">Foshan</strain>
    </source>
</reference>